<feature type="transmembrane region" description="Helical" evidence="1">
    <location>
        <begin position="149"/>
        <end position="169"/>
    </location>
</feature>
<accession>A0A1I4NV81</accession>
<evidence type="ECO:0000313" key="2">
    <source>
        <dbReference type="EMBL" id="SFM19197.1"/>
    </source>
</evidence>
<feature type="transmembrane region" description="Helical" evidence="1">
    <location>
        <begin position="181"/>
        <end position="203"/>
    </location>
</feature>
<dbReference type="Proteomes" id="UP000198535">
    <property type="component" value="Unassembled WGS sequence"/>
</dbReference>
<protein>
    <submittedName>
        <fullName evidence="2">Uncharacterized protein</fullName>
    </submittedName>
</protein>
<keyword evidence="1" id="KW-1133">Transmembrane helix</keyword>
<proteinExistence type="predicted"/>
<gene>
    <name evidence="2" type="ORF">SAMN04488696_0271</name>
</gene>
<reference evidence="3" key="1">
    <citation type="submission" date="2016-10" db="EMBL/GenBank/DDBJ databases">
        <authorList>
            <person name="Varghese N."/>
            <person name="Submissions S."/>
        </authorList>
    </citation>
    <scope>NUCLEOTIDE SEQUENCE [LARGE SCALE GENOMIC DNA]</scope>
    <source>
        <strain evidence="3">Mob M</strain>
    </source>
</reference>
<keyword evidence="1" id="KW-0472">Membrane</keyword>
<name>A0A1I4NV81_9EURY</name>
<keyword evidence="3" id="KW-1185">Reference proteome</keyword>
<keyword evidence="1" id="KW-0812">Transmembrane</keyword>
<dbReference type="EMBL" id="FOUJ01000001">
    <property type="protein sequence ID" value="SFM19197.1"/>
    <property type="molecule type" value="Genomic_DNA"/>
</dbReference>
<evidence type="ECO:0000256" key="1">
    <source>
        <dbReference type="SAM" id="Phobius"/>
    </source>
</evidence>
<dbReference type="AlphaFoldDB" id="A0A1I4NV81"/>
<evidence type="ECO:0000313" key="3">
    <source>
        <dbReference type="Proteomes" id="UP000198535"/>
    </source>
</evidence>
<organism evidence="2 3">
    <name type="scientific">Methanolobus profundi</name>
    <dbReference type="NCBI Taxonomy" id="487685"/>
    <lineage>
        <taxon>Archaea</taxon>
        <taxon>Methanobacteriati</taxon>
        <taxon>Methanobacteriota</taxon>
        <taxon>Stenosarchaea group</taxon>
        <taxon>Methanomicrobia</taxon>
        <taxon>Methanosarcinales</taxon>
        <taxon>Methanosarcinaceae</taxon>
        <taxon>Methanolobus</taxon>
    </lineage>
</organism>
<sequence length="204" mass="23437">MISSCGQFDIIKKRCQKGCHELLTVIGEQPFLYPHGKTSIFLSSIFISSLNGCNFISVCSHIEHALFYLRLAGHCSSCNTRHILQAIQALPCILEIEPFLQEIFLLQSAKCISDSSWRQITFLGNFLLSKGSAILENLKDKFCRRWKSLYCFSYFLVCLFLDIICYLYFFSVSINKNDPSFQLLLFICLSILHMCWNTLITIVN</sequence>